<evidence type="ECO:0000313" key="1">
    <source>
        <dbReference type="EMBL" id="KAK4120130.1"/>
    </source>
</evidence>
<protein>
    <submittedName>
        <fullName evidence="1">Uncharacterized protein</fullName>
    </submittedName>
</protein>
<reference evidence="1" key="1">
    <citation type="journal article" date="2023" name="Mol. Phylogenet. Evol.">
        <title>Genome-scale phylogeny and comparative genomics of the fungal order Sordariales.</title>
        <authorList>
            <person name="Hensen N."/>
            <person name="Bonometti L."/>
            <person name="Westerberg I."/>
            <person name="Brannstrom I.O."/>
            <person name="Guillou S."/>
            <person name="Cros-Aarteil S."/>
            <person name="Calhoun S."/>
            <person name="Haridas S."/>
            <person name="Kuo A."/>
            <person name="Mondo S."/>
            <person name="Pangilinan J."/>
            <person name="Riley R."/>
            <person name="LaButti K."/>
            <person name="Andreopoulos B."/>
            <person name="Lipzen A."/>
            <person name="Chen C."/>
            <person name="Yan M."/>
            <person name="Daum C."/>
            <person name="Ng V."/>
            <person name="Clum A."/>
            <person name="Steindorff A."/>
            <person name="Ohm R.A."/>
            <person name="Martin F."/>
            <person name="Silar P."/>
            <person name="Natvig D.O."/>
            <person name="Lalanne C."/>
            <person name="Gautier V."/>
            <person name="Ament-Velasquez S.L."/>
            <person name="Kruys A."/>
            <person name="Hutchinson M.I."/>
            <person name="Powell A.J."/>
            <person name="Barry K."/>
            <person name="Miller A.N."/>
            <person name="Grigoriev I.V."/>
            <person name="Debuchy R."/>
            <person name="Gladieux P."/>
            <person name="Hiltunen Thoren M."/>
            <person name="Johannesson H."/>
        </authorList>
    </citation>
    <scope>NUCLEOTIDE SEQUENCE</scope>
    <source>
        <strain evidence="1">CBS 731.68</strain>
    </source>
</reference>
<dbReference type="AlphaFoldDB" id="A0AAN6TU07"/>
<sequence length="166" mass="18647">MLANRDGNRIYFCVYFQQEPVGTAGNPPVFHCGLWFEKTHSRGLGEYFHVPFYGPRPVNRPDYHDADWRDGDKLIGRILLGILPAGVTAQHVHQVCQGMPVADVDENCCDWTHHAIETVQTRNWLPGLGRGTMDSQLERTGDGNFQHLSHGTLDPPQLGICIDNLN</sequence>
<name>A0AAN6TU07_9PEZI</name>
<dbReference type="RefSeq" id="XP_062643902.1">
    <property type="nucleotide sequence ID" value="XM_062791460.1"/>
</dbReference>
<evidence type="ECO:0000313" key="2">
    <source>
        <dbReference type="Proteomes" id="UP001302602"/>
    </source>
</evidence>
<dbReference type="GeneID" id="87828229"/>
<comment type="caution">
    <text evidence="1">The sequence shown here is derived from an EMBL/GenBank/DDBJ whole genome shotgun (WGS) entry which is preliminary data.</text>
</comment>
<keyword evidence="2" id="KW-1185">Reference proteome</keyword>
<proteinExistence type="predicted"/>
<gene>
    <name evidence="1" type="ORF">N657DRAFT_636812</name>
</gene>
<reference evidence="1" key="2">
    <citation type="submission" date="2023-05" db="EMBL/GenBank/DDBJ databases">
        <authorList>
            <consortium name="Lawrence Berkeley National Laboratory"/>
            <person name="Steindorff A."/>
            <person name="Hensen N."/>
            <person name="Bonometti L."/>
            <person name="Westerberg I."/>
            <person name="Brannstrom I.O."/>
            <person name="Guillou S."/>
            <person name="Cros-Aarteil S."/>
            <person name="Calhoun S."/>
            <person name="Haridas S."/>
            <person name="Kuo A."/>
            <person name="Mondo S."/>
            <person name="Pangilinan J."/>
            <person name="Riley R."/>
            <person name="Labutti K."/>
            <person name="Andreopoulos B."/>
            <person name="Lipzen A."/>
            <person name="Chen C."/>
            <person name="Yanf M."/>
            <person name="Daum C."/>
            <person name="Ng V."/>
            <person name="Clum A."/>
            <person name="Ohm R."/>
            <person name="Martin F."/>
            <person name="Silar P."/>
            <person name="Natvig D."/>
            <person name="Lalanne C."/>
            <person name="Gautier V."/>
            <person name="Ament-Velasquez S.L."/>
            <person name="Kruys A."/>
            <person name="Hutchinson M.I."/>
            <person name="Powell A.J."/>
            <person name="Barry K."/>
            <person name="Miller A.N."/>
            <person name="Grigoriev I.V."/>
            <person name="Debuchy R."/>
            <person name="Gladieux P."/>
            <person name="Thoren M.H."/>
            <person name="Johannesson H."/>
        </authorList>
    </citation>
    <scope>NUCLEOTIDE SEQUENCE</scope>
    <source>
        <strain evidence="1">CBS 731.68</strain>
    </source>
</reference>
<organism evidence="1 2">
    <name type="scientific">Parathielavia appendiculata</name>
    <dbReference type="NCBI Taxonomy" id="2587402"/>
    <lineage>
        <taxon>Eukaryota</taxon>
        <taxon>Fungi</taxon>
        <taxon>Dikarya</taxon>
        <taxon>Ascomycota</taxon>
        <taxon>Pezizomycotina</taxon>
        <taxon>Sordariomycetes</taxon>
        <taxon>Sordariomycetidae</taxon>
        <taxon>Sordariales</taxon>
        <taxon>Chaetomiaceae</taxon>
        <taxon>Parathielavia</taxon>
    </lineage>
</organism>
<dbReference type="Proteomes" id="UP001302602">
    <property type="component" value="Unassembled WGS sequence"/>
</dbReference>
<accession>A0AAN6TU07</accession>
<dbReference type="EMBL" id="MU853241">
    <property type="protein sequence ID" value="KAK4120130.1"/>
    <property type="molecule type" value="Genomic_DNA"/>
</dbReference>